<dbReference type="Gene3D" id="3.40.50.300">
    <property type="entry name" value="P-loop containing nucleotide triphosphate hydrolases"/>
    <property type="match status" value="1"/>
</dbReference>
<dbReference type="PANTHER" id="PTHR42781">
    <property type="entry name" value="SPERMIDINE/PUTRESCINE IMPORT ATP-BINDING PROTEIN POTA"/>
    <property type="match status" value="1"/>
</dbReference>
<protein>
    <submittedName>
        <fullName evidence="5">ATP-binding cassette domain-containing protein</fullName>
    </submittedName>
</protein>
<dbReference type="InterPro" id="IPR050093">
    <property type="entry name" value="ABC_SmlMolc_Importer"/>
</dbReference>
<keyword evidence="3 5" id="KW-0067">ATP-binding</keyword>
<dbReference type="GO" id="GO:0016887">
    <property type="term" value="F:ATP hydrolysis activity"/>
    <property type="evidence" value="ECO:0007669"/>
    <property type="project" value="InterPro"/>
</dbReference>
<dbReference type="InterPro" id="IPR003439">
    <property type="entry name" value="ABC_transporter-like_ATP-bd"/>
</dbReference>
<dbReference type="InterPro" id="IPR003593">
    <property type="entry name" value="AAA+_ATPase"/>
</dbReference>
<evidence type="ECO:0000313" key="6">
    <source>
        <dbReference type="Proteomes" id="UP000595221"/>
    </source>
</evidence>
<gene>
    <name evidence="5" type="ORF">I6H58_07370</name>
</gene>
<keyword evidence="1" id="KW-0813">Transport</keyword>
<dbReference type="PROSITE" id="PS50893">
    <property type="entry name" value="ABC_TRANSPORTER_2"/>
    <property type="match status" value="1"/>
</dbReference>
<evidence type="ECO:0000256" key="2">
    <source>
        <dbReference type="ARBA" id="ARBA00022741"/>
    </source>
</evidence>
<dbReference type="GO" id="GO:0005524">
    <property type="term" value="F:ATP binding"/>
    <property type="evidence" value="ECO:0007669"/>
    <property type="project" value="UniProtKB-KW"/>
</dbReference>
<reference evidence="5 6" key="1">
    <citation type="submission" date="2020-12" db="EMBL/GenBank/DDBJ databases">
        <title>FDA dAtabase for Regulatory Grade micrObial Sequences (FDA-ARGOS): Supporting development and validation of Infectious Disease Dx tests.</title>
        <authorList>
            <person name="Sproer C."/>
            <person name="Gronow S."/>
            <person name="Severitt S."/>
            <person name="Schroder I."/>
            <person name="Tallon L."/>
            <person name="Sadzewicz L."/>
            <person name="Zhao X."/>
            <person name="Boylan J."/>
            <person name="Ott S."/>
            <person name="Bowen H."/>
            <person name="Vavikolanu K."/>
            <person name="Mehta A."/>
            <person name="Aluvathingal J."/>
            <person name="Nadendla S."/>
            <person name="Lowell S."/>
            <person name="Myers T."/>
            <person name="Yan Y."/>
            <person name="Sichtig H."/>
        </authorList>
    </citation>
    <scope>NUCLEOTIDE SEQUENCE [LARGE SCALE GENOMIC DNA]</scope>
    <source>
        <strain evidence="5 6">FDAARGOS_1001</strain>
    </source>
</reference>
<evidence type="ECO:0000256" key="3">
    <source>
        <dbReference type="ARBA" id="ARBA00022840"/>
    </source>
</evidence>
<organism evidence="5 6">
    <name type="scientific">Rothia kristinae</name>
    <dbReference type="NCBI Taxonomy" id="37923"/>
    <lineage>
        <taxon>Bacteria</taxon>
        <taxon>Bacillati</taxon>
        <taxon>Actinomycetota</taxon>
        <taxon>Actinomycetes</taxon>
        <taxon>Micrococcales</taxon>
        <taxon>Micrococcaceae</taxon>
        <taxon>Rothia</taxon>
    </lineage>
</organism>
<keyword evidence="2" id="KW-0547">Nucleotide-binding</keyword>
<evidence type="ECO:0000313" key="5">
    <source>
        <dbReference type="EMBL" id="QQC58796.1"/>
    </source>
</evidence>
<dbReference type="RefSeq" id="WP_198489831.1">
    <property type="nucleotide sequence ID" value="NZ_CP066078.1"/>
</dbReference>
<dbReference type="InterPro" id="IPR017871">
    <property type="entry name" value="ABC_transporter-like_CS"/>
</dbReference>
<evidence type="ECO:0000259" key="4">
    <source>
        <dbReference type="PROSITE" id="PS50893"/>
    </source>
</evidence>
<dbReference type="PROSITE" id="PS00211">
    <property type="entry name" value="ABC_TRANSPORTER_1"/>
    <property type="match status" value="1"/>
</dbReference>
<dbReference type="InterPro" id="IPR027417">
    <property type="entry name" value="P-loop_NTPase"/>
</dbReference>
<dbReference type="PANTHER" id="PTHR42781:SF4">
    <property type="entry name" value="SPERMIDINE_PUTRESCINE IMPORT ATP-BINDING PROTEIN POTA"/>
    <property type="match status" value="1"/>
</dbReference>
<dbReference type="Pfam" id="PF00005">
    <property type="entry name" value="ABC_tran"/>
    <property type="match status" value="1"/>
</dbReference>
<sequence length="243" mass="26446">MSQAPVLLEVSGARKTYPGARAPVLDGVDLRIRRGESVVFLGPSGSGKSTLLRAISGLEPLDAGTVRTASRPAVVFQDPALYPWLTVAQNIALAGRFRAHRGQVSRGRVRELLDVLGLTSLADTAPGQLSGGQAQRVAVGRALAAKPQLLLLDEPFSALDPATREDLQHWLRRLIEDLELTAVTVTHDVAEATALGDRVGFFRTGAGFERWWTVPRTDRDPDTDALTADLREHYRGAREEWII</sequence>
<accession>A0A7T4MSI5</accession>
<dbReference type="Proteomes" id="UP000595221">
    <property type="component" value="Chromosome"/>
</dbReference>
<dbReference type="SUPFAM" id="SSF52540">
    <property type="entry name" value="P-loop containing nucleoside triphosphate hydrolases"/>
    <property type="match status" value="1"/>
</dbReference>
<dbReference type="SMART" id="SM00382">
    <property type="entry name" value="AAA"/>
    <property type="match status" value="1"/>
</dbReference>
<evidence type="ECO:0000256" key="1">
    <source>
        <dbReference type="ARBA" id="ARBA00022448"/>
    </source>
</evidence>
<dbReference type="AlphaFoldDB" id="A0A7T4MSI5"/>
<feature type="domain" description="ABC transporter" evidence="4">
    <location>
        <begin position="8"/>
        <end position="229"/>
    </location>
</feature>
<dbReference type="EMBL" id="CP066078">
    <property type="protein sequence ID" value="QQC58796.1"/>
    <property type="molecule type" value="Genomic_DNA"/>
</dbReference>
<name>A0A7T4MSI5_9MICC</name>
<proteinExistence type="predicted"/>